<gene>
    <name evidence="10" type="ORF">HYQ45_011544</name>
</gene>
<feature type="transmembrane region" description="Helical" evidence="7">
    <location>
        <begin position="292"/>
        <end position="314"/>
    </location>
</feature>
<feature type="transmembrane region" description="Helical" evidence="7">
    <location>
        <begin position="162"/>
        <end position="182"/>
    </location>
</feature>
<comment type="subcellular location">
    <subcellularLocation>
        <location evidence="5">Endomembrane system</location>
        <topology evidence="5">Single-pass membrane protein</topology>
    </subcellularLocation>
</comment>
<dbReference type="InterPro" id="IPR001623">
    <property type="entry name" value="DnaJ_domain"/>
</dbReference>
<evidence type="ECO:0000256" key="3">
    <source>
        <dbReference type="ARBA" id="ARBA00022989"/>
    </source>
</evidence>
<dbReference type="GO" id="GO:0012505">
    <property type="term" value="C:endomembrane system"/>
    <property type="evidence" value="ECO:0007669"/>
    <property type="project" value="UniProtKB-SubCell"/>
</dbReference>
<keyword evidence="4 7" id="KW-0472">Membrane</keyword>
<dbReference type="InterPro" id="IPR052606">
    <property type="entry name" value="DnaJ_domain_protein"/>
</dbReference>
<dbReference type="SMART" id="SM00271">
    <property type="entry name" value="DnaJ"/>
    <property type="match status" value="1"/>
</dbReference>
<reference evidence="10" key="1">
    <citation type="journal article" date="2021" name="Mol. Plant Pathol.">
        <title>A 20-kb lineage-specific genomic region tames virulence in pathogenic amphidiploid Verticillium longisporum.</title>
        <authorList>
            <person name="Harting R."/>
            <person name="Starke J."/>
            <person name="Kusch H."/>
            <person name="Poggeler S."/>
            <person name="Maurus I."/>
            <person name="Schluter R."/>
            <person name="Landesfeind M."/>
            <person name="Bulla I."/>
            <person name="Nowrousian M."/>
            <person name="de Jonge R."/>
            <person name="Stahlhut G."/>
            <person name="Hoff K.J."/>
            <person name="Asshauer K.P."/>
            <person name="Thurmer A."/>
            <person name="Stanke M."/>
            <person name="Daniel R."/>
            <person name="Morgenstern B."/>
            <person name="Thomma B.P.H.J."/>
            <person name="Kronstad J.W."/>
            <person name="Braus-Stromeyer S.A."/>
            <person name="Braus G.H."/>
        </authorList>
    </citation>
    <scope>NUCLEOTIDE SEQUENCE</scope>
    <source>
        <strain evidence="10">Vl32</strain>
    </source>
</reference>
<dbReference type="PANTHER" id="PTHR44653:SF2">
    <property type="entry name" value="DNAJ HOMOLOG SUBFAMILY C MEMBER 1"/>
    <property type="match status" value="1"/>
</dbReference>
<organism evidence="10 11">
    <name type="scientific">Verticillium longisporum</name>
    <name type="common">Verticillium dahliae var. longisporum</name>
    <dbReference type="NCBI Taxonomy" id="100787"/>
    <lineage>
        <taxon>Eukaryota</taxon>
        <taxon>Fungi</taxon>
        <taxon>Dikarya</taxon>
        <taxon>Ascomycota</taxon>
        <taxon>Pezizomycotina</taxon>
        <taxon>Sordariomycetes</taxon>
        <taxon>Hypocreomycetidae</taxon>
        <taxon>Glomerellales</taxon>
        <taxon>Plectosphaerellaceae</taxon>
        <taxon>Verticillium</taxon>
    </lineage>
</organism>
<feature type="chain" id="PRO_5034708299" evidence="8">
    <location>
        <begin position="20"/>
        <end position="523"/>
    </location>
</feature>
<sequence length="523" mass="59372">MKFMTLLFGLLGLVTMAAAWSKEDREIFRIRDELRAHMEDPDQSFYDLLGIKPSASIEDISKAFRKITRSLHPDKVAQKLKAERIAAKKAGTFIPGVNINKPPSQKEIRAAVKVAEERQSRLSLVRNILSGPERDRYDHFLRNGFPAWKGTNYYYDRYRPGLGTALFGVFFFAGGAIHYLALYMNHRRHKDFIERYIKFARDQAWGDNLDVPGIDYASPSPPPADDDEQQQATLPKEIRAAVKVAEERQSRLSLVRNILSGPERDRYDHFLRNGFPAWKGTNYYYDRYRPGLGTALFGVFFFAGGAIHYLALYMNHRRHKDFIERYIKFARDQAWGDNLDQQATLPVNRRQRRFEEKAARKEKGTTKVKRSAGSGTATPRETQGDRPVGPRKRVIAENGKVLVVDHSGNVYLEEQDEEGNLEQFLLDPTELKEPTFFDTAVVRLPVWAFNSTVGRALGKKPAAEDLDLVDVDSDNDPVHDTPGTDSAAEDFELLDKSTDSLGKAKSSGAQAGAKVNRRKKSKR</sequence>
<keyword evidence="3 7" id="KW-1133">Transmembrane helix</keyword>
<accession>A0A8I2ZHW2</accession>
<evidence type="ECO:0000313" key="11">
    <source>
        <dbReference type="Proteomes" id="UP000689129"/>
    </source>
</evidence>
<evidence type="ECO:0000256" key="8">
    <source>
        <dbReference type="SAM" id="SignalP"/>
    </source>
</evidence>
<evidence type="ECO:0000313" key="10">
    <source>
        <dbReference type="EMBL" id="KAG7129198.1"/>
    </source>
</evidence>
<keyword evidence="1 7" id="KW-0812">Transmembrane</keyword>
<evidence type="ECO:0000256" key="7">
    <source>
        <dbReference type="SAM" id="Phobius"/>
    </source>
</evidence>
<feature type="signal peptide" evidence="8">
    <location>
        <begin position="1"/>
        <end position="19"/>
    </location>
</feature>
<evidence type="ECO:0000256" key="2">
    <source>
        <dbReference type="ARBA" id="ARBA00022729"/>
    </source>
</evidence>
<proteinExistence type="predicted"/>
<evidence type="ECO:0000256" key="4">
    <source>
        <dbReference type="ARBA" id="ARBA00023136"/>
    </source>
</evidence>
<dbReference type="Pfam" id="PF00226">
    <property type="entry name" value="DnaJ"/>
    <property type="match status" value="1"/>
</dbReference>
<dbReference type="OrthoDB" id="413400at2759"/>
<dbReference type="CDD" id="cd06257">
    <property type="entry name" value="DnaJ"/>
    <property type="match status" value="1"/>
</dbReference>
<evidence type="ECO:0000256" key="1">
    <source>
        <dbReference type="ARBA" id="ARBA00022692"/>
    </source>
</evidence>
<feature type="region of interest" description="Disordered" evidence="6">
    <location>
        <begin position="346"/>
        <end position="392"/>
    </location>
</feature>
<keyword evidence="2 8" id="KW-0732">Signal</keyword>
<dbReference type="PANTHER" id="PTHR44653">
    <property type="entry name" value="DNAJ HOMOLOG SUBFAMILY C MEMBER 1"/>
    <property type="match status" value="1"/>
</dbReference>
<dbReference type="AlphaFoldDB" id="A0A8I2ZHW2"/>
<name>A0A8I2ZHW2_VERLO</name>
<feature type="region of interest" description="Disordered" evidence="6">
    <location>
        <begin position="468"/>
        <end position="523"/>
    </location>
</feature>
<evidence type="ECO:0000259" key="9">
    <source>
        <dbReference type="PROSITE" id="PS50076"/>
    </source>
</evidence>
<dbReference type="PROSITE" id="PS50076">
    <property type="entry name" value="DNAJ_2"/>
    <property type="match status" value="1"/>
</dbReference>
<feature type="domain" description="J" evidence="9">
    <location>
        <begin position="44"/>
        <end position="141"/>
    </location>
</feature>
<comment type="caution">
    <text evidence="10">The sequence shown here is derived from an EMBL/GenBank/DDBJ whole genome shotgun (WGS) entry which is preliminary data.</text>
</comment>
<feature type="compositionally biased region" description="Low complexity" evidence="6">
    <location>
        <begin position="500"/>
        <end position="514"/>
    </location>
</feature>
<dbReference type="EMBL" id="JAEMWZ010000253">
    <property type="protein sequence ID" value="KAG7129198.1"/>
    <property type="molecule type" value="Genomic_DNA"/>
</dbReference>
<feature type="compositionally biased region" description="Basic and acidic residues" evidence="6">
    <location>
        <begin position="353"/>
        <end position="365"/>
    </location>
</feature>
<evidence type="ECO:0000256" key="6">
    <source>
        <dbReference type="SAM" id="MobiDB-lite"/>
    </source>
</evidence>
<evidence type="ECO:0000256" key="5">
    <source>
        <dbReference type="ARBA" id="ARBA00037847"/>
    </source>
</evidence>
<protein>
    <submittedName>
        <fullName evidence="10">Putative J domain-containing protein C2E1P5.03 like</fullName>
    </submittedName>
</protein>
<dbReference type="Proteomes" id="UP000689129">
    <property type="component" value="Unassembled WGS sequence"/>
</dbReference>